<reference evidence="2 3" key="1">
    <citation type="journal article" date="2019" name="Int. J. Syst. Evol. Microbiol.">
        <title>The Global Catalogue of Microorganisms (GCM) 10K type strain sequencing project: providing services to taxonomists for standard genome sequencing and annotation.</title>
        <authorList>
            <consortium name="The Broad Institute Genomics Platform"/>
            <consortium name="The Broad Institute Genome Sequencing Center for Infectious Disease"/>
            <person name="Wu L."/>
            <person name="Ma J."/>
        </authorList>
    </citation>
    <scope>NUCLEOTIDE SEQUENCE [LARGE SCALE GENOMIC DNA]</scope>
    <source>
        <strain evidence="2 3">PJ61</strain>
    </source>
</reference>
<protein>
    <submittedName>
        <fullName evidence="2">Uncharacterized protein</fullName>
    </submittedName>
</protein>
<gene>
    <name evidence="2" type="ORF">ACFQDD_02960</name>
</gene>
<dbReference type="Proteomes" id="UP001596274">
    <property type="component" value="Unassembled WGS sequence"/>
</dbReference>
<organism evidence="2 3">
    <name type="scientific">Halorubrum pallidum</name>
    <dbReference type="NCBI Taxonomy" id="1526114"/>
    <lineage>
        <taxon>Archaea</taxon>
        <taxon>Methanobacteriati</taxon>
        <taxon>Methanobacteriota</taxon>
        <taxon>Stenosarchaea group</taxon>
        <taxon>Halobacteria</taxon>
        <taxon>Halobacteriales</taxon>
        <taxon>Haloferacaceae</taxon>
        <taxon>Halorubrum</taxon>
    </lineage>
</organism>
<keyword evidence="3" id="KW-1185">Reference proteome</keyword>
<keyword evidence="1" id="KW-1133">Transmembrane helix</keyword>
<evidence type="ECO:0000313" key="2">
    <source>
        <dbReference type="EMBL" id="MFC6770493.1"/>
    </source>
</evidence>
<keyword evidence="1" id="KW-0472">Membrane</keyword>
<comment type="caution">
    <text evidence="2">The sequence shown here is derived from an EMBL/GenBank/DDBJ whole genome shotgun (WGS) entry which is preliminary data.</text>
</comment>
<name>A0ABD5T4R6_9EURY</name>
<sequence>MSTNKDQKITKRRLMKIGVAASISGFGSWWLFLRSDQDPLDNLPEEIDSVEFGWGETLTHKTDENIPPSEKPMINFDSEENEVYIEGILTYGSSTCNAITIRNLDFEDVKNELHIGVGWIEEGNKSGLFTGSCTDDLDHKPYFVTLELESSLPSRVEIVENHFDPTEDDDTHVVTNRMEYSE</sequence>
<evidence type="ECO:0000256" key="1">
    <source>
        <dbReference type="SAM" id="Phobius"/>
    </source>
</evidence>
<feature type="transmembrane region" description="Helical" evidence="1">
    <location>
        <begin position="14"/>
        <end position="32"/>
    </location>
</feature>
<dbReference type="EMBL" id="JBHSWT010000068">
    <property type="protein sequence ID" value="MFC6770493.1"/>
    <property type="molecule type" value="Genomic_DNA"/>
</dbReference>
<proteinExistence type="predicted"/>
<keyword evidence="1" id="KW-0812">Transmembrane</keyword>
<evidence type="ECO:0000313" key="3">
    <source>
        <dbReference type="Proteomes" id="UP001596274"/>
    </source>
</evidence>
<dbReference type="AlphaFoldDB" id="A0ABD5T4R6"/>
<accession>A0ABD5T4R6</accession>